<evidence type="ECO:0000256" key="5">
    <source>
        <dbReference type="ARBA" id="ARBA00022968"/>
    </source>
</evidence>
<dbReference type="GO" id="GO:0005768">
    <property type="term" value="C:endosome"/>
    <property type="evidence" value="ECO:0007669"/>
    <property type="project" value="TreeGrafter"/>
</dbReference>
<evidence type="ECO:0000256" key="3">
    <source>
        <dbReference type="ARBA" id="ARBA00022676"/>
    </source>
</evidence>
<evidence type="ECO:0000313" key="8">
    <source>
        <dbReference type="Proteomes" id="UP000825935"/>
    </source>
</evidence>
<dbReference type="EMBL" id="CM035420">
    <property type="protein sequence ID" value="KAH7404855.1"/>
    <property type="molecule type" value="Genomic_DNA"/>
</dbReference>
<protein>
    <submittedName>
        <fullName evidence="7">Uncharacterized protein</fullName>
    </submittedName>
</protein>
<keyword evidence="6" id="KW-0333">Golgi apparatus</keyword>
<reference evidence="7" key="1">
    <citation type="submission" date="2021-08" db="EMBL/GenBank/DDBJ databases">
        <title>WGS assembly of Ceratopteris richardii.</title>
        <authorList>
            <person name="Marchant D.B."/>
            <person name="Chen G."/>
            <person name="Jenkins J."/>
            <person name="Shu S."/>
            <person name="Leebens-Mack J."/>
            <person name="Grimwood J."/>
            <person name="Schmutz J."/>
            <person name="Soltis P."/>
            <person name="Soltis D."/>
            <person name="Chen Z.-H."/>
        </authorList>
    </citation>
    <scope>NUCLEOTIDE SEQUENCE</scope>
    <source>
        <strain evidence="7">Whitten #5841</strain>
        <tissue evidence="7">Leaf</tissue>
    </source>
</reference>
<dbReference type="AlphaFoldDB" id="A0A8T2T2Y1"/>
<gene>
    <name evidence="7" type="ORF">KP509_15G047100</name>
</gene>
<dbReference type="GO" id="GO:0000139">
    <property type="term" value="C:Golgi membrane"/>
    <property type="evidence" value="ECO:0007669"/>
    <property type="project" value="UniProtKB-SubCell"/>
</dbReference>
<comment type="similarity">
    <text evidence="2">Belongs to the glycosyltransferase 34 family.</text>
</comment>
<keyword evidence="5" id="KW-0735">Signal-anchor</keyword>
<proteinExistence type="inferred from homology"/>
<dbReference type="PANTHER" id="PTHR31311">
    <property type="entry name" value="XYLOGLUCAN 6-XYLOSYLTRANSFERASE 5-RELATED-RELATED"/>
    <property type="match status" value="1"/>
</dbReference>
<dbReference type="GO" id="GO:0005802">
    <property type="term" value="C:trans-Golgi network"/>
    <property type="evidence" value="ECO:0007669"/>
    <property type="project" value="TreeGrafter"/>
</dbReference>
<organism evidence="7 8">
    <name type="scientific">Ceratopteris richardii</name>
    <name type="common">Triangle waterfern</name>
    <dbReference type="NCBI Taxonomy" id="49495"/>
    <lineage>
        <taxon>Eukaryota</taxon>
        <taxon>Viridiplantae</taxon>
        <taxon>Streptophyta</taxon>
        <taxon>Embryophyta</taxon>
        <taxon>Tracheophyta</taxon>
        <taxon>Polypodiopsida</taxon>
        <taxon>Polypodiidae</taxon>
        <taxon>Polypodiales</taxon>
        <taxon>Pteridineae</taxon>
        <taxon>Pteridaceae</taxon>
        <taxon>Parkerioideae</taxon>
        <taxon>Ceratopteris</taxon>
    </lineage>
</organism>
<comment type="subcellular location">
    <subcellularLocation>
        <location evidence="1">Golgi apparatus membrane</location>
        <topology evidence="1">Single-pass type II membrane protein</topology>
    </subcellularLocation>
</comment>
<comment type="caution">
    <text evidence="7">The sequence shown here is derived from an EMBL/GenBank/DDBJ whole genome shotgun (WGS) entry which is preliminary data.</text>
</comment>
<name>A0A8T2T2Y1_CERRI</name>
<dbReference type="Proteomes" id="UP000825935">
    <property type="component" value="Chromosome 15"/>
</dbReference>
<dbReference type="OMA" id="KMERNEG"/>
<keyword evidence="4" id="KW-0808">Transferase</keyword>
<evidence type="ECO:0000256" key="6">
    <source>
        <dbReference type="ARBA" id="ARBA00023034"/>
    </source>
</evidence>
<keyword evidence="5" id="KW-0812">Transmembrane</keyword>
<dbReference type="OrthoDB" id="407658at2759"/>
<keyword evidence="8" id="KW-1185">Reference proteome</keyword>
<evidence type="ECO:0000256" key="2">
    <source>
        <dbReference type="ARBA" id="ARBA00005664"/>
    </source>
</evidence>
<accession>A0A8T2T2Y1</accession>
<dbReference type="PANTHER" id="PTHR31311:SF3">
    <property type="entry name" value="GLYCOSYLTRANSFERASE 7-RELATED"/>
    <property type="match status" value="1"/>
</dbReference>
<evidence type="ECO:0000256" key="4">
    <source>
        <dbReference type="ARBA" id="ARBA00022679"/>
    </source>
</evidence>
<dbReference type="InterPro" id="IPR008630">
    <property type="entry name" value="Glyco_trans_34"/>
</dbReference>
<dbReference type="InterPro" id="IPR029044">
    <property type="entry name" value="Nucleotide-diphossugar_trans"/>
</dbReference>
<dbReference type="Gene3D" id="3.90.550.10">
    <property type="entry name" value="Spore Coat Polysaccharide Biosynthesis Protein SpsA, Chain A"/>
    <property type="match status" value="1"/>
</dbReference>
<dbReference type="GO" id="GO:0008378">
    <property type="term" value="F:galactosyltransferase activity"/>
    <property type="evidence" value="ECO:0007669"/>
    <property type="project" value="TreeGrafter"/>
</dbReference>
<sequence length="401" mass="45391">MKNKKVTEWAPVIGGAVVALVIFTGLFRAGDVDDAESYPASRRVPKGYERMEDDRSFSSLVSSSLPSAPFSSSAVSASSSITNTEGLPHEYKLGRRPSRDWDAERKIWLSNHSQRNHADSSSPRLFMLTGSQPEPCPAEQGDHLLLKSFKNKVDYCMLHGVQMYYNTAILDENMDGFWSKLPLIRAAMEAHPEADWFWWVDSDLVITDMAFEIPLHEYGDYNLVVHGWESEVFEKKSVLGLNAGSFLLRNCAWSFRFMDRWASMGPKGRIRTLSGRIQSAFLTDRSPNDPGDDQSALVYFMIKERRTWGDKILLERRYNLNGYWLDLVGELLDNRTTAPPFVTHFSGCQPCSGNHNPNYGKQQCRNAMELALNFADNQVLKSLGFRHCTLNSLNVEPLISV</sequence>
<keyword evidence="3" id="KW-0328">Glycosyltransferase</keyword>
<evidence type="ECO:0000313" key="7">
    <source>
        <dbReference type="EMBL" id="KAH7404855.1"/>
    </source>
</evidence>
<dbReference type="EMBL" id="CM035420">
    <property type="protein sequence ID" value="KAH7404856.1"/>
    <property type="molecule type" value="Genomic_DNA"/>
</dbReference>
<evidence type="ECO:0000256" key="1">
    <source>
        <dbReference type="ARBA" id="ARBA00004323"/>
    </source>
</evidence>
<dbReference type="Pfam" id="PF05637">
    <property type="entry name" value="Glyco_transf_34"/>
    <property type="match status" value="1"/>
</dbReference>